<dbReference type="Pfam" id="PF00196">
    <property type="entry name" value="GerE"/>
    <property type="match status" value="1"/>
</dbReference>
<dbReference type="PANTHER" id="PTHR43214">
    <property type="entry name" value="TWO-COMPONENT RESPONSE REGULATOR"/>
    <property type="match status" value="1"/>
</dbReference>
<gene>
    <name evidence="5" type="ORF">BKA16_004667</name>
</gene>
<proteinExistence type="predicted"/>
<evidence type="ECO:0000259" key="4">
    <source>
        <dbReference type="PROSITE" id="PS50043"/>
    </source>
</evidence>
<dbReference type="RefSeq" id="WP_183373304.1">
    <property type="nucleotide sequence ID" value="NZ_BAABHL010000091.1"/>
</dbReference>
<dbReference type="AlphaFoldDB" id="A0A840F2B5"/>
<accession>A0A840F2B5</accession>
<evidence type="ECO:0000313" key="6">
    <source>
        <dbReference type="Proteomes" id="UP000551501"/>
    </source>
</evidence>
<evidence type="ECO:0000313" key="5">
    <source>
        <dbReference type="EMBL" id="MBB4138042.1"/>
    </source>
</evidence>
<dbReference type="InterPro" id="IPR039420">
    <property type="entry name" value="WalR-like"/>
</dbReference>
<dbReference type="SUPFAM" id="SSF55781">
    <property type="entry name" value="GAF domain-like"/>
    <property type="match status" value="1"/>
</dbReference>
<comment type="caution">
    <text evidence="5">The sequence shown here is derived from an EMBL/GenBank/DDBJ whole genome shotgun (WGS) entry which is preliminary data.</text>
</comment>
<reference evidence="5 6" key="1">
    <citation type="submission" date="2020-08" db="EMBL/GenBank/DDBJ databases">
        <title>Sequencing the genomes of 1000 actinobacteria strains.</title>
        <authorList>
            <person name="Klenk H.-P."/>
        </authorList>
    </citation>
    <scope>NUCLEOTIDE SEQUENCE [LARGE SCALE GENOMIC DNA]</scope>
    <source>
        <strain evidence="5 6">DSM 45298</strain>
    </source>
</reference>
<name>A0A840F2B5_9ACTN</name>
<dbReference type="PANTHER" id="PTHR43214:SF42">
    <property type="entry name" value="TRANSCRIPTIONAL REGULATORY PROTEIN DESR"/>
    <property type="match status" value="1"/>
</dbReference>
<protein>
    <submittedName>
        <fullName evidence="5">DNA-binding CsgD family transcriptional regulator</fullName>
    </submittedName>
</protein>
<dbReference type="PRINTS" id="PR00038">
    <property type="entry name" value="HTHLUXR"/>
</dbReference>
<dbReference type="PROSITE" id="PS50043">
    <property type="entry name" value="HTH_LUXR_2"/>
    <property type="match status" value="1"/>
</dbReference>
<dbReference type="Gene3D" id="1.10.10.10">
    <property type="entry name" value="Winged helix-like DNA-binding domain superfamily/Winged helix DNA-binding domain"/>
    <property type="match status" value="1"/>
</dbReference>
<sequence length="274" mass="28419">MGAGESSQLLGGALARLRRRSGVSVAFGGPVGPGGDLILERFDGPTVGALAGLAVSLGEGLGGKVVALRRTAAVKNYFDTDAITHRYDRLIRAEGFRSVVASPVIVHRRTIAVIYGAYRSDEVAGGRVQDAITQETRALEQQLVVHEALAGATRGRSTAEAESAGLREQLRAADAGLRRLAASADDPALRGEIDRIIRGLAAAPAGDAVAARVTTREADVLSLAGQGLTNARIAEALGLTVYTVKSYMKSAMSKLGAVSRLEAIVIARRAGVIA</sequence>
<keyword evidence="2 5" id="KW-0238">DNA-binding</keyword>
<dbReference type="PROSITE" id="PS00622">
    <property type="entry name" value="HTH_LUXR_1"/>
    <property type="match status" value="1"/>
</dbReference>
<evidence type="ECO:0000256" key="1">
    <source>
        <dbReference type="ARBA" id="ARBA00023015"/>
    </source>
</evidence>
<dbReference type="GO" id="GO:0006355">
    <property type="term" value="P:regulation of DNA-templated transcription"/>
    <property type="evidence" value="ECO:0007669"/>
    <property type="project" value="InterPro"/>
</dbReference>
<keyword evidence="3" id="KW-0804">Transcription</keyword>
<keyword evidence="1" id="KW-0805">Transcription regulation</keyword>
<dbReference type="GO" id="GO:0003677">
    <property type="term" value="F:DNA binding"/>
    <property type="evidence" value="ECO:0007669"/>
    <property type="project" value="UniProtKB-KW"/>
</dbReference>
<keyword evidence="6" id="KW-1185">Reference proteome</keyword>
<dbReference type="Gene3D" id="3.30.450.40">
    <property type="match status" value="1"/>
</dbReference>
<dbReference type="InterPro" id="IPR036388">
    <property type="entry name" value="WH-like_DNA-bd_sf"/>
</dbReference>
<dbReference type="CDD" id="cd06170">
    <property type="entry name" value="LuxR_C_like"/>
    <property type="match status" value="1"/>
</dbReference>
<evidence type="ECO:0000256" key="3">
    <source>
        <dbReference type="ARBA" id="ARBA00023163"/>
    </source>
</evidence>
<dbReference type="SMART" id="SM00421">
    <property type="entry name" value="HTH_LUXR"/>
    <property type="match status" value="1"/>
</dbReference>
<dbReference type="InterPro" id="IPR016032">
    <property type="entry name" value="Sig_transdc_resp-reg_C-effctor"/>
</dbReference>
<dbReference type="Proteomes" id="UP000551501">
    <property type="component" value="Unassembled WGS sequence"/>
</dbReference>
<dbReference type="InterPro" id="IPR029016">
    <property type="entry name" value="GAF-like_dom_sf"/>
</dbReference>
<dbReference type="InterPro" id="IPR000792">
    <property type="entry name" value="Tscrpt_reg_LuxR_C"/>
</dbReference>
<feature type="domain" description="HTH luxR-type" evidence="4">
    <location>
        <begin position="206"/>
        <end position="271"/>
    </location>
</feature>
<evidence type="ECO:0000256" key="2">
    <source>
        <dbReference type="ARBA" id="ARBA00023125"/>
    </source>
</evidence>
<dbReference type="EMBL" id="JACIFP010000002">
    <property type="protein sequence ID" value="MBB4138042.1"/>
    <property type="molecule type" value="Genomic_DNA"/>
</dbReference>
<dbReference type="SUPFAM" id="SSF46894">
    <property type="entry name" value="C-terminal effector domain of the bipartite response regulators"/>
    <property type="match status" value="1"/>
</dbReference>
<organism evidence="5 6">
    <name type="scientific">Gordonia humi</name>
    <dbReference type="NCBI Taxonomy" id="686429"/>
    <lineage>
        <taxon>Bacteria</taxon>
        <taxon>Bacillati</taxon>
        <taxon>Actinomycetota</taxon>
        <taxon>Actinomycetes</taxon>
        <taxon>Mycobacteriales</taxon>
        <taxon>Gordoniaceae</taxon>
        <taxon>Gordonia</taxon>
    </lineage>
</organism>